<evidence type="ECO:0000313" key="1">
    <source>
        <dbReference type="EMBL" id="TBU02677.1"/>
    </source>
</evidence>
<protein>
    <submittedName>
        <fullName evidence="1">Uncharacterized protein</fullName>
    </submittedName>
</protein>
<name>A0A4Q9L542_9MICR</name>
<dbReference type="EMBL" id="PIXR01001108">
    <property type="protein sequence ID" value="TBU02677.1"/>
    <property type="molecule type" value="Genomic_DNA"/>
</dbReference>
<reference evidence="1 2" key="1">
    <citation type="submission" date="2017-12" db="EMBL/GenBank/DDBJ databases">
        <authorList>
            <person name="Pombert J.-F."/>
            <person name="Haag K.L."/>
            <person name="Ebert D."/>
        </authorList>
    </citation>
    <scope>NUCLEOTIDE SEQUENCE [LARGE SCALE GENOMIC DNA]</scope>
    <source>
        <strain evidence="1">IL-BN-2</strain>
    </source>
</reference>
<gene>
    <name evidence="1" type="ORF">CWI39_1108p0010</name>
</gene>
<evidence type="ECO:0000313" key="2">
    <source>
        <dbReference type="Proteomes" id="UP000293045"/>
    </source>
</evidence>
<proteinExistence type="predicted"/>
<dbReference type="VEuPathDB" id="MicrosporidiaDB:CWI39_1108p0010"/>
<sequence>MINIICFRAQLPKYKASEIKMENIWFPNKARTLEYKKNNIRYFLMRKIILSNIPNRQASKDFTKGPY</sequence>
<organism evidence="1 2">
    <name type="scientific">Hamiltosporidium magnivora</name>
    <dbReference type="NCBI Taxonomy" id="148818"/>
    <lineage>
        <taxon>Eukaryota</taxon>
        <taxon>Fungi</taxon>
        <taxon>Fungi incertae sedis</taxon>
        <taxon>Microsporidia</taxon>
        <taxon>Dubosqiidae</taxon>
        <taxon>Hamiltosporidium</taxon>
    </lineage>
</organism>
<accession>A0A4Q9L542</accession>
<comment type="caution">
    <text evidence="1">The sequence shown here is derived from an EMBL/GenBank/DDBJ whole genome shotgun (WGS) entry which is preliminary data.</text>
</comment>
<dbReference type="Proteomes" id="UP000293045">
    <property type="component" value="Unassembled WGS sequence"/>
</dbReference>
<dbReference type="AlphaFoldDB" id="A0A4Q9L542"/>